<dbReference type="GO" id="GO:0005829">
    <property type="term" value="C:cytosol"/>
    <property type="evidence" value="ECO:0007669"/>
    <property type="project" value="TreeGrafter"/>
</dbReference>
<keyword evidence="5" id="KW-1185">Reference proteome</keyword>
<evidence type="ECO:0000256" key="1">
    <source>
        <dbReference type="ARBA" id="ARBA00019186"/>
    </source>
</evidence>
<dbReference type="PANTHER" id="PTHR12970">
    <property type="entry name" value="PROTEASOME ASSEMBLY CHAPERONE 2"/>
    <property type="match status" value="1"/>
</dbReference>
<comment type="caution">
    <text evidence="4">The sequence shown here is derived from an EMBL/GenBank/DDBJ whole genome shotgun (WGS) entry which is preliminary data.</text>
</comment>
<dbReference type="OrthoDB" id="10260712at2759"/>
<dbReference type="InParanoid" id="A0A0V0R013"/>
<name>A0A0V0R013_PSEPJ</name>
<evidence type="ECO:0000313" key="5">
    <source>
        <dbReference type="Proteomes" id="UP000054937"/>
    </source>
</evidence>
<proteinExistence type="inferred from homology"/>
<dbReference type="Pfam" id="PF09754">
    <property type="entry name" value="PAC2"/>
    <property type="match status" value="1"/>
</dbReference>
<organism evidence="4 5">
    <name type="scientific">Pseudocohnilembus persalinus</name>
    <name type="common">Ciliate</name>
    <dbReference type="NCBI Taxonomy" id="266149"/>
    <lineage>
        <taxon>Eukaryota</taxon>
        <taxon>Sar</taxon>
        <taxon>Alveolata</taxon>
        <taxon>Ciliophora</taxon>
        <taxon>Intramacronucleata</taxon>
        <taxon>Oligohymenophorea</taxon>
        <taxon>Scuticociliatia</taxon>
        <taxon>Philasterida</taxon>
        <taxon>Pseudocohnilembidae</taxon>
        <taxon>Pseudocohnilembus</taxon>
    </lineage>
</organism>
<dbReference type="InterPro" id="IPR019151">
    <property type="entry name" value="Proteasome_assmbl_chaperone_2"/>
</dbReference>
<reference evidence="4 5" key="1">
    <citation type="journal article" date="2015" name="Sci. Rep.">
        <title>Genome of the facultative scuticociliatosis pathogen Pseudocohnilembus persalinus provides insight into its virulence through horizontal gene transfer.</title>
        <authorList>
            <person name="Xiong J."/>
            <person name="Wang G."/>
            <person name="Cheng J."/>
            <person name="Tian M."/>
            <person name="Pan X."/>
            <person name="Warren A."/>
            <person name="Jiang C."/>
            <person name="Yuan D."/>
            <person name="Miao W."/>
        </authorList>
    </citation>
    <scope>NUCLEOTIDE SEQUENCE [LARGE SCALE GENOMIC DNA]</scope>
    <source>
        <strain evidence="4">36N120E</strain>
    </source>
</reference>
<protein>
    <recommendedName>
        <fullName evidence="1">Proteasome assembly chaperone 2</fullName>
    </recommendedName>
</protein>
<comment type="similarity">
    <text evidence="3">Belongs to the PSMG2 family.</text>
</comment>
<dbReference type="InterPro" id="IPR016562">
    <property type="entry name" value="Proteasome_assmbl_chp_2_euk"/>
</dbReference>
<gene>
    <name evidence="4" type="ORF">PPERSA_11191</name>
</gene>
<dbReference type="OMA" id="REDQEIH"/>
<sequence length="186" mass="21225">MGFGDVGTVAIDLLAYNNDEISKIGYYKSQYLQSVVGNSDSINDFQSLSLPGEIYEAKGYIFLQFRGKVRAGRRKQFLEELRDFLKQHEFSEIIILGASSEQNKLDISQEGKQIFCVPFPNYKGKAIDQTEFKSGQELFEAQKNDEFNEVLTGTGLARVMYKAEDLFTGFKFLQDTDFIQTFVELK</sequence>
<dbReference type="GO" id="GO:0043248">
    <property type="term" value="P:proteasome assembly"/>
    <property type="evidence" value="ECO:0007669"/>
    <property type="project" value="TreeGrafter"/>
</dbReference>
<evidence type="ECO:0000313" key="4">
    <source>
        <dbReference type="EMBL" id="KRX07642.1"/>
    </source>
</evidence>
<dbReference type="Proteomes" id="UP000054937">
    <property type="component" value="Unassembled WGS sequence"/>
</dbReference>
<keyword evidence="2" id="KW-0143">Chaperone</keyword>
<dbReference type="Gene3D" id="3.40.50.10900">
    <property type="entry name" value="PAC-like subunit"/>
    <property type="match status" value="1"/>
</dbReference>
<dbReference type="AlphaFoldDB" id="A0A0V0R013"/>
<dbReference type="InterPro" id="IPR038389">
    <property type="entry name" value="PSMG2_sf"/>
</dbReference>
<evidence type="ECO:0000256" key="3">
    <source>
        <dbReference type="ARBA" id="ARBA00025745"/>
    </source>
</evidence>
<dbReference type="GO" id="GO:0005634">
    <property type="term" value="C:nucleus"/>
    <property type="evidence" value="ECO:0007669"/>
    <property type="project" value="TreeGrafter"/>
</dbReference>
<dbReference type="PANTHER" id="PTHR12970:SF1">
    <property type="entry name" value="PROTEASOME ASSEMBLY CHAPERONE 2"/>
    <property type="match status" value="1"/>
</dbReference>
<accession>A0A0V0R013</accession>
<evidence type="ECO:0000256" key="2">
    <source>
        <dbReference type="ARBA" id="ARBA00023186"/>
    </source>
</evidence>
<dbReference type="EMBL" id="LDAU01000082">
    <property type="protein sequence ID" value="KRX07642.1"/>
    <property type="molecule type" value="Genomic_DNA"/>
</dbReference>